<feature type="region of interest" description="Disordered" evidence="1">
    <location>
        <begin position="143"/>
        <end position="241"/>
    </location>
</feature>
<proteinExistence type="predicted"/>
<evidence type="ECO:0000313" key="3">
    <source>
        <dbReference type="EMBL" id="OWR44145.1"/>
    </source>
</evidence>
<reference evidence="3 4" key="1">
    <citation type="journal article" date="2011" name="Cell">
        <title>The monarch butterfly genome yields insights into long-distance migration.</title>
        <authorList>
            <person name="Zhan S."/>
            <person name="Merlin C."/>
            <person name="Boore J.L."/>
            <person name="Reppert S.M."/>
        </authorList>
    </citation>
    <scope>NUCLEOTIDE SEQUENCE [LARGE SCALE GENOMIC DNA]</scope>
    <source>
        <strain evidence="3">F-2</strain>
    </source>
</reference>
<dbReference type="KEGG" id="dpl:KGM_215844"/>
<evidence type="ECO:0000313" key="4">
    <source>
        <dbReference type="Proteomes" id="UP000007151"/>
    </source>
</evidence>
<dbReference type="eggNOG" id="ENOG502TCFD">
    <property type="taxonomic scope" value="Eukaryota"/>
</dbReference>
<gene>
    <name evidence="3" type="ORF">KGM_215844</name>
</gene>
<accession>A0A212ERP0</accession>
<evidence type="ECO:0000256" key="2">
    <source>
        <dbReference type="SAM" id="SignalP"/>
    </source>
</evidence>
<comment type="caution">
    <text evidence="3">The sequence shown here is derived from an EMBL/GenBank/DDBJ whole genome shotgun (WGS) entry which is preliminary data.</text>
</comment>
<dbReference type="OrthoDB" id="7481090at2759"/>
<protein>
    <submittedName>
        <fullName evidence="3">Uncharacterized protein</fullName>
    </submittedName>
</protein>
<feature type="compositionally biased region" description="Polar residues" evidence="1">
    <location>
        <begin position="143"/>
        <end position="171"/>
    </location>
</feature>
<dbReference type="Proteomes" id="UP000007151">
    <property type="component" value="Unassembled WGS sequence"/>
</dbReference>
<dbReference type="EMBL" id="AGBW02012969">
    <property type="protein sequence ID" value="OWR44145.1"/>
    <property type="molecule type" value="Genomic_DNA"/>
</dbReference>
<name>A0A212ERP0_DANPL</name>
<feature type="signal peptide" evidence="2">
    <location>
        <begin position="1"/>
        <end position="20"/>
    </location>
</feature>
<evidence type="ECO:0000256" key="1">
    <source>
        <dbReference type="SAM" id="MobiDB-lite"/>
    </source>
</evidence>
<feature type="chain" id="PRO_5043635406" evidence="2">
    <location>
        <begin position="21"/>
        <end position="241"/>
    </location>
</feature>
<sequence>MEATITTGILLSMFTSLVYADVKSTVVFSPSELEINSKLYNNSIKLALRYGFQQTSECNDFPKAYICIQKCLDLGFDTAYSDRYCFCTCYHKKGKAKHTTHATATKTKWKLGAPKTKLPAWASTAKNYTEVEYILVDGNATVPTNDNSTSDGGTHVTDNSTGVTPKGDSNSTATAIDGETGTGGTGGAHNGTTVPGGTNNPPGSDGANTGGGGADTGGTKNPGSNPPNSTPGGTEKPAAST</sequence>
<keyword evidence="2" id="KW-0732">Signal</keyword>
<dbReference type="AlphaFoldDB" id="A0A212ERP0"/>
<feature type="compositionally biased region" description="Gly residues" evidence="1">
    <location>
        <begin position="180"/>
        <end position="189"/>
    </location>
</feature>
<organism evidence="3 4">
    <name type="scientific">Danaus plexippus plexippus</name>
    <dbReference type="NCBI Taxonomy" id="278856"/>
    <lineage>
        <taxon>Eukaryota</taxon>
        <taxon>Metazoa</taxon>
        <taxon>Ecdysozoa</taxon>
        <taxon>Arthropoda</taxon>
        <taxon>Hexapoda</taxon>
        <taxon>Insecta</taxon>
        <taxon>Pterygota</taxon>
        <taxon>Neoptera</taxon>
        <taxon>Endopterygota</taxon>
        <taxon>Lepidoptera</taxon>
        <taxon>Glossata</taxon>
        <taxon>Ditrysia</taxon>
        <taxon>Papilionoidea</taxon>
        <taxon>Nymphalidae</taxon>
        <taxon>Danainae</taxon>
        <taxon>Danaini</taxon>
        <taxon>Danaina</taxon>
        <taxon>Danaus</taxon>
        <taxon>Danaus</taxon>
    </lineage>
</organism>
<keyword evidence="4" id="KW-1185">Reference proteome</keyword>